<evidence type="ECO:0000313" key="1">
    <source>
        <dbReference type="EMBL" id="ODN68390.1"/>
    </source>
</evidence>
<sequence>MPVRIGRPPEIVVIDVVPDRGVSVAVAGETLPAAMPA</sequence>
<dbReference type="AlphaFoldDB" id="A0A1E3GWG4"/>
<dbReference type="EMBL" id="MCRJ01000191">
    <property type="protein sequence ID" value="ODN68390.1"/>
    <property type="molecule type" value="Genomic_DNA"/>
</dbReference>
<name>A0A1E3GWG4_9HYPH</name>
<evidence type="ECO:0000313" key="2">
    <source>
        <dbReference type="Proteomes" id="UP000094622"/>
    </source>
</evidence>
<reference evidence="1 2" key="1">
    <citation type="submission" date="2016-07" db="EMBL/GenBank/DDBJ databases">
        <title>Draft Genome Sequence of Methylobrevis pamukkalensis PK2.</title>
        <authorList>
            <person name="Vasilenko O.V."/>
            <person name="Doronina N.V."/>
            <person name="Shmareva M.N."/>
            <person name="Tarlachkov S.V."/>
            <person name="Mustakhimov I."/>
            <person name="Trotsenko Y.A."/>
        </authorList>
    </citation>
    <scope>NUCLEOTIDE SEQUENCE [LARGE SCALE GENOMIC DNA]</scope>
    <source>
        <strain evidence="1 2">PK2</strain>
    </source>
</reference>
<accession>A0A1E3GWG4</accession>
<dbReference type="PATRIC" id="fig|1439726.3.peg.4582"/>
<protein>
    <submittedName>
        <fullName evidence="1">Uncharacterized protein</fullName>
    </submittedName>
</protein>
<dbReference type="Proteomes" id="UP000094622">
    <property type="component" value="Unassembled WGS sequence"/>
</dbReference>
<keyword evidence="2" id="KW-1185">Reference proteome</keyword>
<organism evidence="1 2">
    <name type="scientific">Methylobrevis pamukkalensis</name>
    <dbReference type="NCBI Taxonomy" id="1439726"/>
    <lineage>
        <taxon>Bacteria</taxon>
        <taxon>Pseudomonadati</taxon>
        <taxon>Pseudomonadota</taxon>
        <taxon>Alphaproteobacteria</taxon>
        <taxon>Hyphomicrobiales</taxon>
        <taxon>Pleomorphomonadaceae</taxon>
        <taxon>Methylobrevis</taxon>
    </lineage>
</organism>
<gene>
    <name evidence="1" type="ORF">A6302_04316</name>
</gene>
<proteinExistence type="predicted"/>
<comment type="caution">
    <text evidence="1">The sequence shown here is derived from an EMBL/GenBank/DDBJ whole genome shotgun (WGS) entry which is preliminary data.</text>
</comment>